<evidence type="ECO:0000313" key="3">
    <source>
        <dbReference type="Proteomes" id="UP000694287"/>
    </source>
</evidence>
<keyword evidence="3" id="KW-1185">Reference proteome</keyword>
<proteinExistence type="predicted"/>
<sequence length="325" mass="34722">MLGAAIGDALAAPVEGAVGVTEAQLSAWTRSRRVLRYTGLTATMLTVGEHLAAADPHAPLDEQSLLEALVQNRRRAPWRWCDTMPGQASQATGLPTMRPSASAGSAGDIGGAVGVTMCAVARAELGPRRGARRARTGRRARPVRRHPDPTRPGIVDEDAAVAHATAVGQAMRTDPAVAAAVHPFVERIAVGSCRSRPRGCCRTYNISGGAASPPRCRLPSACPDRCWGPCRWPWSRSCADPTGSPTRWASPCECTAGSGRWPRWPVRWPAGGPARAASRSPGWTAWRMLHASPLSRMYSCAPGSPRSARRTDHRSPCHARVMRSR</sequence>
<dbReference type="EMBL" id="JADQDK010000001">
    <property type="protein sequence ID" value="MBW0135054.1"/>
    <property type="molecule type" value="Genomic_DNA"/>
</dbReference>
<accession>A0ABS6US25</accession>
<comment type="caution">
    <text evidence="2">The sequence shown here is derived from an EMBL/GenBank/DDBJ whole genome shotgun (WGS) entry which is preliminary data.</text>
</comment>
<organism evidence="2 3">
    <name type="scientific">Pseudonocardia abyssalis</name>
    <dbReference type="NCBI Taxonomy" id="2792008"/>
    <lineage>
        <taxon>Bacteria</taxon>
        <taxon>Bacillati</taxon>
        <taxon>Actinomycetota</taxon>
        <taxon>Actinomycetes</taxon>
        <taxon>Pseudonocardiales</taxon>
        <taxon>Pseudonocardiaceae</taxon>
        <taxon>Pseudonocardia</taxon>
    </lineage>
</organism>
<evidence type="ECO:0000256" key="1">
    <source>
        <dbReference type="SAM" id="MobiDB-lite"/>
    </source>
</evidence>
<evidence type="ECO:0000313" key="2">
    <source>
        <dbReference type="EMBL" id="MBW0135054.1"/>
    </source>
</evidence>
<feature type="region of interest" description="Disordered" evidence="1">
    <location>
        <begin position="302"/>
        <end position="325"/>
    </location>
</feature>
<dbReference type="Proteomes" id="UP000694287">
    <property type="component" value="Unassembled WGS sequence"/>
</dbReference>
<feature type="compositionally biased region" description="Basic residues" evidence="1">
    <location>
        <begin position="316"/>
        <end position="325"/>
    </location>
</feature>
<reference evidence="2 3" key="1">
    <citation type="submission" date="2020-11" db="EMBL/GenBank/DDBJ databases">
        <title>Pseudonocardia abyssalis sp. nov. and Pseudonocardia oceani sp. nov., description and phylogenomic analysis of two novel actinomycetes isolated from the deep Southern Ocean.</title>
        <authorList>
            <person name="Parra J."/>
        </authorList>
    </citation>
    <scope>NUCLEOTIDE SEQUENCE [LARGE SCALE GENOMIC DNA]</scope>
    <source>
        <strain evidence="2 3">KRD-168</strain>
    </source>
</reference>
<feature type="compositionally biased region" description="Basic residues" evidence="1">
    <location>
        <begin position="129"/>
        <end position="144"/>
    </location>
</feature>
<feature type="region of interest" description="Disordered" evidence="1">
    <location>
        <begin position="128"/>
        <end position="154"/>
    </location>
</feature>
<name>A0ABS6US25_9PSEU</name>
<protein>
    <submittedName>
        <fullName evidence="2">ADP-ribosylglycohydrolase family protein</fullName>
    </submittedName>
</protein>
<gene>
    <name evidence="2" type="ORF">I4I81_12415</name>
</gene>